<organism evidence="3 4">
    <name type="scientific">Entomomonas moraniae</name>
    <dbReference type="NCBI Taxonomy" id="2213226"/>
    <lineage>
        <taxon>Bacteria</taxon>
        <taxon>Pseudomonadati</taxon>
        <taxon>Pseudomonadota</taxon>
        <taxon>Gammaproteobacteria</taxon>
        <taxon>Pseudomonadales</taxon>
        <taxon>Pseudomonadaceae</taxon>
        <taxon>Entomomonas</taxon>
    </lineage>
</organism>
<dbReference type="Proteomes" id="UP000273143">
    <property type="component" value="Chromosome"/>
</dbReference>
<dbReference type="SUPFAM" id="SSF51126">
    <property type="entry name" value="Pectin lyase-like"/>
    <property type="match status" value="1"/>
</dbReference>
<feature type="domain" description="Autotransporter" evidence="2">
    <location>
        <begin position="808"/>
        <end position="1100"/>
    </location>
</feature>
<dbReference type="Pfam" id="PF03797">
    <property type="entry name" value="Autotransporter"/>
    <property type="match status" value="1"/>
</dbReference>
<dbReference type="PANTHER" id="PTHR35037:SF3">
    <property type="entry name" value="C-TERMINAL REGION OF AIDA-LIKE PROTEIN"/>
    <property type="match status" value="1"/>
</dbReference>
<dbReference type="InterPro" id="IPR006626">
    <property type="entry name" value="PbH1"/>
</dbReference>
<dbReference type="SMART" id="SM00869">
    <property type="entry name" value="Autotransporter"/>
    <property type="match status" value="1"/>
</dbReference>
<dbReference type="GO" id="GO:0019867">
    <property type="term" value="C:outer membrane"/>
    <property type="evidence" value="ECO:0007669"/>
    <property type="project" value="InterPro"/>
</dbReference>
<dbReference type="AlphaFoldDB" id="A0A3Q9JJV0"/>
<reference evidence="4" key="1">
    <citation type="submission" date="2018-06" db="EMBL/GenBank/DDBJ databases">
        <title>Complete genome of Pseudomonas insecticola strain QZS01.</title>
        <authorList>
            <person name="Wang J."/>
            <person name="Su Q."/>
        </authorList>
    </citation>
    <scope>NUCLEOTIDE SEQUENCE [LARGE SCALE GENOMIC DNA]</scope>
    <source>
        <strain evidence="4">QZS01</strain>
    </source>
</reference>
<feature type="chain" id="PRO_5018598753" evidence="1">
    <location>
        <begin position="32"/>
        <end position="1100"/>
    </location>
</feature>
<sequence>MKKQRFHSSLKFKRYLKSFSLIFISNTVAFSAIGANRTATISSGSQQLTGAYELSNSSQSQATVKITGNNTTVTAGDDVSISVTGQGNAISLTNGSLILDGTSIQGSNNSTFSSYMVSNTNGNLNVSNISLTTDTIKASGIVTNGSSSVTNIKDSHLIGGYTTVEGKNGATVTVNGSQIDSIGNYGIIVTNNANLTGANNIINMDGGVYSQAGIYASSNVANTQSSVTLDNTQLYVKNGVSGIQAEAGGKITLNDLAVTGNVNSAVRATDTGSIEIQDGTIILDQGAIALAKGTSEQAVATIKLNNITAESSGNQNYYENDKNYALINGKAFSNIIVEGGSYHSKGLEQHGVWAVNDTATISLNNTRVSTDMDKSVGIKSNGNILVNNTSVTTAGSNANALYSEAFITAKQLTITTTGSSSSAIATNKTGQIGISDSIVKTTGSNASILEATNNSTIKAQNITATTSGDNSHGILAKRSGYYDQQNYITVSDSTINVTGNKAAGIAAINQYNSTIDNQYVSDITLNNTSVTSENGDGLYVKGMDANVKLTDGSSLAANNGRLIYAEALSFTNNNIVSNVNLVAESNSQLVGNVDFQKGSTVNMQLTGANWKMLSSSNVTNLSNLNNSVIDLTNSNSTQYNILNITGNYTGDTYKNQNTNGRLIVNTLWNNDSSSSDKLNIAGTATGYTQVQTHHGIIGDVTQDDELGKYSADVITVGDHTMGSNSFYGFADTAGAGQALLVQKDANTYAWYIPKASPVPDKPVGPTPIKPEVPGFTVMPDANMNLGYQLIGTLHQRISEQQGTALDNKNPTEGQVWGRFLGSYTRNNGENRFNYRSNMWGAQLGYDFAIKYNLEEGSSTHTGVMLTYAKDDIKFHDDQYVSFNQLIGQYQASNKKTGSGQTDWVSLGGYYTYYDKNNSYLDLVGHFNYAHNKFDSIRSDKSSNNALGTTLSAEVGRPFKIITSHWLIEPQAQIVYQYLHFSDFKTLNNIKVDQDDRHGLRGRIGFRLGYNKDTQTQSMSSVYLTGNIYHDFINGTNSTKIGNSNIREKFANTWGEVGIGAQLPITNNAAIYTDIRYSHSLSNHRGTREGINGNIGFKYQW</sequence>
<dbReference type="InterPro" id="IPR005546">
    <property type="entry name" value="Autotransporte_beta"/>
</dbReference>
<dbReference type="SMART" id="SM00710">
    <property type="entry name" value="PbH1"/>
    <property type="match status" value="5"/>
</dbReference>
<feature type="signal peptide" evidence="1">
    <location>
        <begin position="1"/>
        <end position="31"/>
    </location>
</feature>
<dbReference type="InterPro" id="IPR006315">
    <property type="entry name" value="OM_autotransptr_brl_dom"/>
</dbReference>
<keyword evidence="4" id="KW-1185">Reference proteome</keyword>
<keyword evidence="1" id="KW-0732">Signal</keyword>
<dbReference type="Gene3D" id="2.40.128.130">
    <property type="entry name" value="Autotransporter beta-domain"/>
    <property type="match status" value="1"/>
</dbReference>
<dbReference type="InterPro" id="IPR036709">
    <property type="entry name" value="Autotransporte_beta_dom_sf"/>
</dbReference>
<name>A0A3Q9JJV0_9GAMM</name>
<accession>A0A3Q9JJV0</accession>
<gene>
    <name evidence="3" type="ORF">DM558_03330</name>
</gene>
<dbReference type="SUPFAM" id="SSF103515">
    <property type="entry name" value="Autotransporter"/>
    <property type="match status" value="1"/>
</dbReference>
<evidence type="ECO:0000313" key="4">
    <source>
        <dbReference type="Proteomes" id="UP000273143"/>
    </source>
</evidence>
<evidence type="ECO:0000256" key="1">
    <source>
        <dbReference type="SAM" id="SignalP"/>
    </source>
</evidence>
<dbReference type="PANTHER" id="PTHR35037">
    <property type="entry name" value="C-TERMINAL REGION OF AIDA-LIKE PROTEIN"/>
    <property type="match status" value="1"/>
</dbReference>
<protein>
    <submittedName>
        <fullName evidence="3">Autotransporter outer membrane beta-barrel domain-containing protein</fullName>
    </submittedName>
</protein>
<dbReference type="EMBL" id="CP029822">
    <property type="protein sequence ID" value="AZS49870.1"/>
    <property type="molecule type" value="Genomic_DNA"/>
</dbReference>
<evidence type="ECO:0000313" key="3">
    <source>
        <dbReference type="EMBL" id="AZS49870.1"/>
    </source>
</evidence>
<dbReference type="InterPro" id="IPR012332">
    <property type="entry name" value="Autotransporter_pectin_lyase_C"/>
</dbReference>
<dbReference type="InterPro" id="IPR011050">
    <property type="entry name" value="Pectin_lyase_fold/virulence"/>
</dbReference>
<dbReference type="InterPro" id="IPR051551">
    <property type="entry name" value="Autotransporter_adhesion"/>
</dbReference>
<dbReference type="RefSeq" id="WP_127162039.1">
    <property type="nucleotide sequence ID" value="NZ_CP029822.1"/>
</dbReference>
<dbReference type="NCBIfam" id="TIGR01414">
    <property type="entry name" value="autotrans_barl"/>
    <property type="match status" value="1"/>
</dbReference>
<evidence type="ECO:0000259" key="2">
    <source>
        <dbReference type="PROSITE" id="PS51208"/>
    </source>
</evidence>
<dbReference type="PROSITE" id="PS51208">
    <property type="entry name" value="AUTOTRANSPORTER"/>
    <property type="match status" value="1"/>
</dbReference>
<dbReference type="Gene3D" id="2.160.20.20">
    <property type="match status" value="2"/>
</dbReference>
<proteinExistence type="predicted"/>
<dbReference type="KEGG" id="emo:DM558_03330"/>